<sequence length="130" mass="14253">MFHGIYSEGEVREWGKFKPGGWLLVPAATSARIENLGEPEYSFESWDALVPDDIHADSLSVSLRSSDGLGAIRDKVQNVYVAFRAKFIVHRTLTQYPDRAPKMLGVPGSILTLGLKTGSSEQATTRGACR</sequence>
<dbReference type="HOGENOM" id="CLU_1938998_0_0_1"/>
<reference evidence="1 2" key="1">
    <citation type="submission" date="2014-04" db="EMBL/GenBank/DDBJ databases">
        <authorList>
            <consortium name="DOE Joint Genome Institute"/>
            <person name="Kuo A."/>
            <person name="Kohler A."/>
            <person name="Costa M.D."/>
            <person name="Nagy L.G."/>
            <person name="Floudas D."/>
            <person name="Copeland A."/>
            <person name="Barry K.W."/>
            <person name="Cichocki N."/>
            <person name="Veneault-Fourrey C."/>
            <person name="LaButti K."/>
            <person name="Lindquist E.A."/>
            <person name="Lipzen A."/>
            <person name="Lundell T."/>
            <person name="Morin E."/>
            <person name="Murat C."/>
            <person name="Sun H."/>
            <person name="Tunlid A."/>
            <person name="Henrissat B."/>
            <person name="Grigoriev I.V."/>
            <person name="Hibbett D.S."/>
            <person name="Martin F."/>
            <person name="Nordberg H.P."/>
            <person name="Cantor M.N."/>
            <person name="Hua S.X."/>
        </authorList>
    </citation>
    <scope>NUCLEOTIDE SEQUENCE [LARGE SCALE GENOMIC DNA]</scope>
    <source>
        <strain evidence="1 2">Marx 270</strain>
    </source>
</reference>
<dbReference type="AlphaFoldDB" id="A0A0C3P856"/>
<dbReference type="InParanoid" id="A0A0C3P856"/>
<dbReference type="Proteomes" id="UP000054217">
    <property type="component" value="Unassembled WGS sequence"/>
</dbReference>
<gene>
    <name evidence="1" type="ORF">M404DRAFT_22116</name>
</gene>
<evidence type="ECO:0000313" key="2">
    <source>
        <dbReference type="Proteomes" id="UP000054217"/>
    </source>
</evidence>
<name>A0A0C3P856_PISTI</name>
<keyword evidence="2" id="KW-1185">Reference proteome</keyword>
<proteinExistence type="predicted"/>
<protein>
    <submittedName>
        <fullName evidence="1">Uncharacterized protein</fullName>
    </submittedName>
</protein>
<reference evidence="2" key="2">
    <citation type="submission" date="2015-01" db="EMBL/GenBank/DDBJ databases">
        <title>Evolutionary Origins and Diversification of the Mycorrhizal Mutualists.</title>
        <authorList>
            <consortium name="DOE Joint Genome Institute"/>
            <consortium name="Mycorrhizal Genomics Consortium"/>
            <person name="Kohler A."/>
            <person name="Kuo A."/>
            <person name="Nagy L.G."/>
            <person name="Floudas D."/>
            <person name="Copeland A."/>
            <person name="Barry K.W."/>
            <person name="Cichocki N."/>
            <person name="Veneault-Fourrey C."/>
            <person name="LaButti K."/>
            <person name="Lindquist E.A."/>
            <person name="Lipzen A."/>
            <person name="Lundell T."/>
            <person name="Morin E."/>
            <person name="Murat C."/>
            <person name="Riley R."/>
            <person name="Ohm R."/>
            <person name="Sun H."/>
            <person name="Tunlid A."/>
            <person name="Henrissat B."/>
            <person name="Grigoriev I.V."/>
            <person name="Hibbett D.S."/>
            <person name="Martin F."/>
        </authorList>
    </citation>
    <scope>NUCLEOTIDE SEQUENCE [LARGE SCALE GENOMIC DNA]</scope>
    <source>
        <strain evidence="2">Marx 270</strain>
    </source>
</reference>
<evidence type="ECO:0000313" key="1">
    <source>
        <dbReference type="EMBL" id="KIO09655.1"/>
    </source>
</evidence>
<accession>A0A0C3P856</accession>
<organism evidence="1 2">
    <name type="scientific">Pisolithus tinctorius Marx 270</name>
    <dbReference type="NCBI Taxonomy" id="870435"/>
    <lineage>
        <taxon>Eukaryota</taxon>
        <taxon>Fungi</taxon>
        <taxon>Dikarya</taxon>
        <taxon>Basidiomycota</taxon>
        <taxon>Agaricomycotina</taxon>
        <taxon>Agaricomycetes</taxon>
        <taxon>Agaricomycetidae</taxon>
        <taxon>Boletales</taxon>
        <taxon>Sclerodermatineae</taxon>
        <taxon>Pisolithaceae</taxon>
        <taxon>Pisolithus</taxon>
    </lineage>
</organism>
<dbReference type="EMBL" id="KN831954">
    <property type="protein sequence ID" value="KIO09655.1"/>
    <property type="molecule type" value="Genomic_DNA"/>
</dbReference>